<evidence type="ECO:0000259" key="1">
    <source>
        <dbReference type="Pfam" id="PF01575"/>
    </source>
</evidence>
<reference evidence="2 3" key="1">
    <citation type="submission" date="2019-07" db="EMBL/GenBank/DDBJ databases">
        <title>Genomes of sea-ice associated Colwellia species.</title>
        <authorList>
            <person name="Bowman J.P."/>
        </authorList>
    </citation>
    <scope>NUCLEOTIDE SEQUENCE [LARGE SCALE GENOMIC DNA]</scope>
    <source>
        <strain evidence="2 3">ACAM 459</strain>
    </source>
</reference>
<dbReference type="PANTHER" id="PTHR42993:SF1">
    <property type="entry name" value="MAOC-LIKE DEHYDRATASE DOMAIN-CONTAINING PROTEIN"/>
    <property type="match status" value="1"/>
</dbReference>
<protein>
    <submittedName>
        <fullName evidence="2">MaoC family dehydratase</fullName>
    </submittedName>
</protein>
<dbReference type="Pfam" id="PF01575">
    <property type="entry name" value="MaoC_dehydratas"/>
    <property type="match status" value="1"/>
</dbReference>
<dbReference type="InterPro" id="IPR002539">
    <property type="entry name" value="MaoC-like_dom"/>
</dbReference>
<proteinExistence type="predicted"/>
<feature type="domain" description="MaoC-like" evidence="1">
    <location>
        <begin position="14"/>
        <end position="131"/>
    </location>
</feature>
<comment type="caution">
    <text evidence="2">The sequence shown here is derived from an EMBL/GenBank/DDBJ whole genome shotgun (WGS) entry which is preliminary data.</text>
</comment>
<evidence type="ECO:0000313" key="2">
    <source>
        <dbReference type="EMBL" id="TWX68116.1"/>
    </source>
</evidence>
<sequence>MKFISLDNLYSEVGIKAEPTSWFTITQEQINAFADCTHDQQFIHVDPQKAAKTPFGSTIAHGFLTLSMLSHFTESFSVVIEGTYMSVNYGMDNQRFISPVKVGKRIRAHATLIEVIEKKKGQFMLKTAGEIETEHEKKPALVAESIAMQMVK</sequence>
<accession>A0A5C6QGE2</accession>
<dbReference type="EMBL" id="VOLT01000005">
    <property type="protein sequence ID" value="TWX68116.1"/>
    <property type="molecule type" value="Genomic_DNA"/>
</dbReference>
<dbReference type="CDD" id="cd03450">
    <property type="entry name" value="NodN"/>
    <property type="match status" value="1"/>
</dbReference>
<dbReference type="InterPro" id="IPR039375">
    <property type="entry name" value="NodN-like"/>
</dbReference>
<dbReference type="Proteomes" id="UP000321822">
    <property type="component" value="Unassembled WGS sequence"/>
</dbReference>
<dbReference type="OrthoDB" id="9801735at2"/>
<name>A0A5C6QGE2_9GAMM</name>
<gene>
    <name evidence="2" type="ORF">ESZ36_12425</name>
</gene>
<dbReference type="SUPFAM" id="SSF54637">
    <property type="entry name" value="Thioesterase/thiol ester dehydrase-isomerase"/>
    <property type="match status" value="1"/>
</dbReference>
<dbReference type="AlphaFoldDB" id="A0A5C6QGE2"/>
<dbReference type="Gene3D" id="3.10.129.10">
    <property type="entry name" value="Hotdog Thioesterase"/>
    <property type="match status" value="1"/>
</dbReference>
<dbReference type="PANTHER" id="PTHR42993">
    <property type="entry name" value="MAOC-LIKE DEHYDRATASE DOMAIN-CONTAINING PROTEIN"/>
    <property type="match status" value="1"/>
</dbReference>
<keyword evidence="3" id="KW-1185">Reference proteome</keyword>
<organism evidence="2 3">
    <name type="scientific">Colwellia demingiae</name>
    <dbReference type="NCBI Taxonomy" id="89401"/>
    <lineage>
        <taxon>Bacteria</taxon>
        <taxon>Pseudomonadati</taxon>
        <taxon>Pseudomonadota</taxon>
        <taxon>Gammaproteobacteria</taxon>
        <taxon>Alteromonadales</taxon>
        <taxon>Colwelliaceae</taxon>
        <taxon>Colwellia</taxon>
    </lineage>
</organism>
<dbReference type="InterPro" id="IPR029069">
    <property type="entry name" value="HotDog_dom_sf"/>
</dbReference>
<evidence type="ECO:0000313" key="3">
    <source>
        <dbReference type="Proteomes" id="UP000321822"/>
    </source>
</evidence>